<gene>
    <name evidence="1" type="ORF">ABC969_16385</name>
</gene>
<name>A0ABU9XWQ7_9SPHN</name>
<dbReference type="EMBL" id="JBDIMF010000009">
    <property type="protein sequence ID" value="MEN2787992.1"/>
    <property type="molecule type" value="Genomic_DNA"/>
</dbReference>
<evidence type="ECO:0000313" key="1">
    <source>
        <dbReference type="EMBL" id="MEN2787992.1"/>
    </source>
</evidence>
<organism evidence="1 2">
    <name type="scientific">Sphingomonas qilianensis</name>
    <dbReference type="NCBI Taxonomy" id="1736690"/>
    <lineage>
        <taxon>Bacteria</taxon>
        <taxon>Pseudomonadati</taxon>
        <taxon>Pseudomonadota</taxon>
        <taxon>Alphaproteobacteria</taxon>
        <taxon>Sphingomonadales</taxon>
        <taxon>Sphingomonadaceae</taxon>
        <taxon>Sphingomonas</taxon>
    </lineage>
</organism>
<reference evidence="1 2" key="1">
    <citation type="submission" date="2024-05" db="EMBL/GenBank/DDBJ databases">
        <authorList>
            <person name="Liu Q."/>
            <person name="Xin Y.-H."/>
        </authorList>
    </citation>
    <scope>NUCLEOTIDE SEQUENCE [LARGE SCALE GENOMIC DNA]</scope>
    <source>
        <strain evidence="1 2">CGMCC 1.15349</strain>
    </source>
</reference>
<accession>A0ABU9XWQ7</accession>
<dbReference type="Proteomes" id="UP001404104">
    <property type="component" value="Unassembled WGS sequence"/>
</dbReference>
<comment type="caution">
    <text evidence="1">The sequence shown here is derived from an EMBL/GenBank/DDBJ whole genome shotgun (WGS) entry which is preliminary data.</text>
</comment>
<evidence type="ECO:0008006" key="3">
    <source>
        <dbReference type="Google" id="ProtNLM"/>
    </source>
</evidence>
<dbReference type="RefSeq" id="WP_345866246.1">
    <property type="nucleotide sequence ID" value="NZ_JBDIMF010000009.1"/>
</dbReference>
<proteinExistence type="predicted"/>
<keyword evidence="2" id="KW-1185">Reference proteome</keyword>
<evidence type="ECO:0000313" key="2">
    <source>
        <dbReference type="Proteomes" id="UP001404104"/>
    </source>
</evidence>
<sequence>MSNDRIVSIGLLSERDLERLGRGFTMHYPVPTDDAFADLIARLSEIDIPERSESATPTGNRI</sequence>
<protein>
    <recommendedName>
        <fullName evidence="3">Anti-sigma factor NepR domain-containing protein</fullName>
    </recommendedName>
</protein>